<reference evidence="3 4" key="2">
    <citation type="submission" date="2017-06" db="EMBL/GenBank/DDBJ databases">
        <authorList>
            <person name="Kim H.J."/>
            <person name="Triplett B.A."/>
        </authorList>
    </citation>
    <scope>NUCLEOTIDE SEQUENCE [LARGE SCALE GENOMIC DNA]</scope>
    <source>
        <strain evidence="3">Kingella_eburonensis</strain>
    </source>
</reference>
<proteinExistence type="predicted"/>
<dbReference type="STRING" id="1522312.GCA_900177895_00212"/>
<feature type="transmembrane region" description="Helical" evidence="1">
    <location>
        <begin position="84"/>
        <end position="103"/>
    </location>
</feature>
<dbReference type="AlphaFoldDB" id="A0A238HGK1"/>
<feature type="transmembrane region" description="Helical" evidence="1">
    <location>
        <begin position="54"/>
        <end position="72"/>
    </location>
</feature>
<keyword evidence="1" id="KW-0472">Membrane</keyword>
<sequence length="232" mass="25932">MKKISIPFKAKFQAAGIHFSLSVAIFLALAAWIYWVLYPSFYFTMSGGEQGLRLMLGVDVVLGPLLTFLIFNPHKKMREIILDLVLVGMVQFAALGYGLHVVYREQPKLLVVYDKGTAAVLNLREIEEAEEFKSLDSSQFVQLEKVPFAVFVPKNGQPTYESAGTVAPVEWEKFDSITRGALDETAKAKLATLEQQHGKLYVIAAMGKYQGKFIALDKQLKFVAELSTQSME</sequence>
<name>A0A238HGK1_9NEIS</name>
<gene>
    <name evidence="2" type="ORF">KEBURONENSIS_01660</name>
    <name evidence="3" type="ORF">KEBURONENSIS_01694</name>
</gene>
<evidence type="ECO:0000256" key="1">
    <source>
        <dbReference type="SAM" id="Phobius"/>
    </source>
</evidence>
<dbReference type="EMBL" id="FXUV01000033">
    <property type="protein sequence ID" value="SMQ12843.1"/>
    <property type="molecule type" value="Genomic_DNA"/>
</dbReference>
<dbReference type="Proteomes" id="UP000215450">
    <property type="component" value="Unassembled WGS sequence"/>
</dbReference>
<dbReference type="RefSeq" id="WP_095062936.1">
    <property type="nucleotide sequence ID" value="NZ_FXUV02000039.1"/>
</dbReference>
<reference evidence="2" key="1">
    <citation type="submission" date="2017-05" db="EMBL/GenBank/DDBJ databases">
        <authorList>
            <person name="Song R."/>
            <person name="Chenine A.L."/>
            <person name="Ruprecht R.M."/>
        </authorList>
    </citation>
    <scope>NUCLEOTIDE SEQUENCE</scope>
    <source>
        <strain evidence="2">Kingella_eburonensis</strain>
    </source>
</reference>
<keyword evidence="4" id="KW-1185">Reference proteome</keyword>
<keyword evidence="1" id="KW-0812">Transmembrane</keyword>
<protein>
    <submittedName>
        <fullName evidence="2">Uncharacterized protein</fullName>
    </submittedName>
</protein>
<evidence type="ECO:0000313" key="3">
    <source>
        <dbReference type="EMBL" id="SNB76735.1"/>
    </source>
</evidence>
<dbReference type="EMBL" id="FXUV02000039">
    <property type="protein sequence ID" value="SNB76735.1"/>
    <property type="molecule type" value="Genomic_DNA"/>
</dbReference>
<keyword evidence="1" id="KW-1133">Transmembrane helix</keyword>
<accession>A0A238HGK1</accession>
<evidence type="ECO:0000313" key="4">
    <source>
        <dbReference type="Proteomes" id="UP000215450"/>
    </source>
</evidence>
<evidence type="ECO:0000313" key="2">
    <source>
        <dbReference type="EMBL" id="SMQ12843.1"/>
    </source>
</evidence>
<dbReference type="OrthoDB" id="8613597at2"/>
<feature type="transmembrane region" description="Helical" evidence="1">
    <location>
        <begin position="12"/>
        <end position="34"/>
    </location>
</feature>
<organism evidence="2">
    <name type="scientific">Kingella negevensis</name>
    <dbReference type="NCBI Taxonomy" id="1522312"/>
    <lineage>
        <taxon>Bacteria</taxon>
        <taxon>Pseudomonadati</taxon>
        <taxon>Pseudomonadota</taxon>
        <taxon>Betaproteobacteria</taxon>
        <taxon>Neisseriales</taxon>
        <taxon>Neisseriaceae</taxon>
        <taxon>Kingella</taxon>
    </lineage>
</organism>